<dbReference type="EMBL" id="CP031051">
    <property type="protein sequence ID" value="QDZ25574.1"/>
    <property type="molecule type" value="Genomic_DNA"/>
</dbReference>
<evidence type="ECO:0000256" key="2">
    <source>
        <dbReference type="ARBA" id="ARBA00022692"/>
    </source>
</evidence>
<keyword evidence="3 6" id="KW-1133">Transmembrane helix</keyword>
<evidence type="ECO:0000313" key="8">
    <source>
        <dbReference type="EMBL" id="CAD9716517.1"/>
    </source>
</evidence>
<proteinExistence type="predicted"/>
<dbReference type="EMBL" id="HBHL01008188">
    <property type="protein sequence ID" value="CAD9716517.1"/>
    <property type="molecule type" value="Transcribed_RNA"/>
</dbReference>
<dbReference type="Proteomes" id="UP000316726">
    <property type="component" value="Chromosome 18"/>
</dbReference>
<evidence type="ECO:0000256" key="4">
    <source>
        <dbReference type="ARBA" id="ARBA00023136"/>
    </source>
</evidence>
<feature type="domain" description="MARVEL" evidence="7">
    <location>
        <begin position="5"/>
        <end position="142"/>
    </location>
</feature>
<dbReference type="PROSITE" id="PS51225">
    <property type="entry name" value="MARVEL"/>
    <property type="match status" value="1"/>
</dbReference>
<organism evidence="9 10">
    <name type="scientific">Chloropicon primus</name>
    <dbReference type="NCBI Taxonomy" id="1764295"/>
    <lineage>
        <taxon>Eukaryota</taxon>
        <taxon>Viridiplantae</taxon>
        <taxon>Chlorophyta</taxon>
        <taxon>Chloropicophyceae</taxon>
        <taxon>Chloropicales</taxon>
        <taxon>Chloropicaceae</taxon>
        <taxon>Chloropicon</taxon>
    </lineage>
</organism>
<feature type="region of interest" description="Disordered" evidence="5">
    <location>
        <begin position="156"/>
        <end position="175"/>
    </location>
</feature>
<dbReference type="InterPro" id="IPR008253">
    <property type="entry name" value="Marvel"/>
</dbReference>
<feature type="transmembrane region" description="Helical" evidence="6">
    <location>
        <begin position="37"/>
        <end position="61"/>
    </location>
</feature>
<evidence type="ECO:0000256" key="1">
    <source>
        <dbReference type="ARBA" id="ARBA00004141"/>
    </source>
</evidence>
<keyword evidence="2 6" id="KW-0812">Transmembrane</keyword>
<feature type="transmembrane region" description="Helical" evidence="6">
    <location>
        <begin position="89"/>
        <end position="110"/>
    </location>
</feature>
<keyword evidence="4 6" id="KW-0472">Membrane</keyword>
<evidence type="ECO:0000256" key="3">
    <source>
        <dbReference type="ARBA" id="ARBA00022989"/>
    </source>
</evidence>
<protein>
    <recommendedName>
        <fullName evidence="7">MARVEL domain-containing protein</fullName>
    </recommendedName>
</protein>
<name>A0A5B8N1K3_9CHLO</name>
<comment type="subcellular location">
    <subcellularLocation>
        <location evidence="1">Membrane</location>
        <topology evidence="1">Multi-pass membrane protein</topology>
    </subcellularLocation>
</comment>
<feature type="transmembrane region" description="Helical" evidence="6">
    <location>
        <begin position="116"/>
        <end position="138"/>
    </location>
</feature>
<reference evidence="8" key="2">
    <citation type="submission" date="2021-01" db="EMBL/GenBank/DDBJ databases">
        <authorList>
            <person name="Corre E."/>
            <person name="Pelletier E."/>
            <person name="Niang G."/>
            <person name="Scheremetjew M."/>
            <person name="Finn R."/>
            <person name="Kale V."/>
            <person name="Holt S."/>
            <person name="Cochrane G."/>
            <person name="Meng A."/>
            <person name="Brown T."/>
            <person name="Cohen L."/>
        </authorList>
    </citation>
    <scope>NUCLEOTIDE SEQUENCE</scope>
    <source>
        <strain evidence="8">CCMP1205</strain>
    </source>
</reference>
<dbReference type="AlphaFoldDB" id="A0A5B8N1K3"/>
<gene>
    <name evidence="9" type="ORF">A3770_18p80920</name>
    <name evidence="8" type="ORF">CPRI1469_LOCUS5373</name>
</gene>
<evidence type="ECO:0000259" key="7">
    <source>
        <dbReference type="PROSITE" id="PS51225"/>
    </source>
</evidence>
<feature type="compositionally biased region" description="Polar residues" evidence="5">
    <location>
        <begin position="160"/>
        <end position="175"/>
    </location>
</feature>
<feature type="transmembrane region" description="Helical" evidence="6">
    <location>
        <begin position="12"/>
        <end position="31"/>
    </location>
</feature>
<evidence type="ECO:0000256" key="5">
    <source>
        <dbReference type="SAM" id="MobiDB-lite"/>
    </source>
</evidence>
<sequence length="175" mass="18360">MDVGAMATARGGLLGAEWLTSLIMFSTMASAGDRDSARGYVIAIGVIMWLLTSAIAVCYLLSYNHELPMIHLDHQGPVVQITGKLTLELVYYALFSFLSLVAFFCAASHAHGSGAAAASAFFGVVLSICTMTSCFVTYKDLAEEFQGHIGPGLTPGQPASMAQPTSSGVIPGSQF</sequence>
<keyword evidence="10" id="KW-1185">Reference proteome</keyword>
<evidence type="ECO:0000313" key="10">
    <source>
        <dbReference type="Proteomes" id="UP000316726"/>
    </source>
</evidence>
<reference evidence="9 10" key="1">
    <citation type="submission" date="2018-07" db="EMBL/GenBank/DDBJ databases">
        <title>The complete nuclear genome of the prasinophyte Chloropicon primus (CCMP1205).</title>
        <authorList>
            <person name="Pombert J.-F."/>
            <person name="Otis C."/>
            <person name="Turmel M."/>
            <person name="Lemieux C."/>
        </authorList>
    </citation>
    <scope>NUCLEOTIDE SEQUENCE [LARGE SCALE GENOMIC DNA]</scope>
    <source>
        <strain evidence="9 10">CCMP1205</strain>
    </source>
</reference>
<evidence type="ECO:0000256" key="6">
    <source>
        <dbReference type="SAM" id="Phobius"/>
    </source>
</evidence>
<dbReference type="OrthoDB" id="2117453at2759"/>
<accession>A0A5B8N1K3</accession>
<evidence type="ECO:0000313" key="9">
    <source>
        <dbReference type="EMBL" id="QDZ25574.1"/>
    </source>
</evidence>
<dbReference type="GO" id="GO:0016020">
    <property type="term" value="C:membrane"/>
    <property type="evidence" value="ECO:0007669"/>
    <property type="project" value="UniProtKB-SubCell"/>
</dbReference>